<sequence length="178" mass="20658">MTLWWILGFLILWTVSVGSRKSNYEVRFESIDPIEGNTKTLFIYQLRLLGRERKINGTVTMLEDLDETYEILFESHAFKNGFWVKGIVNVKSKPCEFFDRYYISYFRVLSTESNLPTTGAEMCPFRKGEYFVKDGVVSTDDWPPIVFKGLNRFTVLYMKNGKIWGGVELTVSIAEADE</sequence>
<dbReference type="InterPro" id="IPR010512">
    <property type="entry name" value="DUF1091"/>
</dbReference>
<dbReference type="Proteomes" id="UP000002282">
    <property type="component" value="Chromosome 2R"/>
</dbReference>
<protein>
    <submittedName>
        <fullName evidence="2">Uncharacterized protein</fullName>
    </submittedName>
</protein>
<dbReference type="AlphaFoldDB" id="B4P4B4"/>
<feature type="signal peptide" evidence="1">
    <location>
        <begin position="1"/>
        <end position="18"/>
    </location>
</feature>
<feature type="chain" id="PRO_5002821099" evidence="1">
    <location>
        <begin position="19"/>
        <end position="178"/>
    </location>
</feature>
<proteinExistence type="predicted"/>
<dbReference type="OrthoDB" id="7925769at2759"/>
<accession>B4P4B4</accession>
<dbReference type="PANTHER" id="PTHR21112:SF0">
    <property type="entry name" value="CHEMOSENSORY PROTEIN A 29A-RELATED"/>
    <property type="match status" value="1"/>
</dbReference>
<reference evidence="2 3" key="2">
    <citation type="journal article" date="2007" name="PLoS Biol.">
        <title>Principles of genome evolution in the Drosophila melanogaster species group.</title>
        <authorList>
            <person name="Ranz J.M."/>
            <person name="Maurin D."/>
            <person name="Chan Y.S."/>
            <person name="von Grotthuss M."/>
            <person name="Hillier L.W."/>
            <person name="Roote J."/>
            <person name="Ashburner M."/>
            <person name="Bergman C.M."/>
        </authorList>
    </citation>
    <scope>NUCLEOTIDE SEQUENCE [LARGE SCALE GENOMIC DNA]</scope>
    <source>
        <strain evidence="3">Tai18E2 / Tucson 14021-0261.01</strain>
    </source>
</reference>
<evidence type="ECO:0000313" key="2">
    <source>
        <dbReference type="EMBL" id="EDW91600.1"/>
    </source>
</evidence>
<dbReference type="PANTHER" id="PTHR21112">
    <property type="entry name" value="CHEMOSENSORY PROTEIN A 29A-RELATED"/>
    <property type="match status" value="1"/>
</dbReference>
<evidence type="ECO:0000313" key="3">
    <source>
        <dbReference type="Proteomes" id="UP000002282"/>
    </source>
</evidence>
<dbReference type="PhylomeDB" id="B4P4B4"/>
<dbReference type="EMBL" id="CM000158">
    <property type="protein sequence ID" value="EDW91600.1"/>
    <property type="molecule type" value="Genomic_DNA"/>
</dbReference>
<dbReference type="KEGG" id="dya:Dyak_GE11988"/>
<dbReference type="Pfam" id="PF06477">
    <property type="entry name" value="DUF1091"/>
    <property type="match status" value="1"/>
</dbReference>
<organism evidence="2 3">
    <name type="scientific">Drosophila yakuba</name>
    <name type="common">Fruit fly</name>
    <dbReference type="NCBI Taxonomy" id="7245"/>
    <lineage>
        <taxon>Eukaryota</taxon>
        <taxon>Metazoa</taxon>
        <taxon>Ecdysozoa</taxon>
        <taxon>Arthropoda</taxon>
        <taxon>Hexapoda</taxon>
        <taxon>Insecta</taxon>
        <taxon>Pterygota</taxon>
        <taxon>Neoptera</taxon>
        <taxon>Endopterygota</taxon>
        <taxon>Diptera</taxon>
        <taxon>Brachycera</taxon>
        <taxon>Muscomorpha</taxon>
        <taxon>Ephydroidea</taxon>
        <taxon>Drosophilidae</taxon>
        <taxon>Drosophila</taxon>
        <taxon>Sophophora</taxon>
    </lineage>
</organism>
<reference evidence="2 3" key="1">
    <citation type="journal article" date="2007" name="Nature">
        <title>Evolution of genes and genomes on the Drosophila phylogeny.</title>
        <authorList>
            <consortium name="Drosophila 12 Genomes Consortium"/>
            <person name="Clark A.G."/>
            <person name="Eisen M.B."/>
            <person name="Smith D.R."/>
            <person name="Bergman C.M."/>
            <person name="Oliver B."/>
            <person name="Markow T.A."/>
            <person name="Kaufman T.C."/>
            <person name="Kellis M."/>
            <person name="Gelbart W."/>
            <person name="Iyer V.N."/>
            <person name="Pollard D.A."/>
            <person name="Sackton T.B."/>
            <person name="Larracuente A.M."/>
            <person name="Singh N.D."/>
            <person name="Abad J.P."/>
            <person name="Abt D.N."/>
            <person name="Adryan B."/>
            <person name="Aguade M."/>
            <person name="Akashi H."/>
            <person name="Anderson W.W."/>
            <person name="Aquadro C.F."/>
            <person name="Ardell D.H."/>
            <person name="Arguello R."/>
            <person name="Artieri C.G."/>
            <person name="Barbash D.A."/>
            <person name="Barker D."/>
            <person name="Barsanti P."/>
            <person name="Batterham P."/>
            <person name="Batzoglou S."/>
            <person name="Begun D."/>
            <person name="Bhutkar A."/>
            <person name="Blanco E."/>
            <person name="Bosak S.A."/>
            <person name="Bradley R.K."/>
            <person name="Brand A.D."/>
            <person name="Brent M.R."/>
            <person name="Brooks A.N."/>
            <person name="Brown R.H."/>
            <person name="Butlin R.K."/>
            <person name="Caggese C."/>
            <person name="Calvi B.R."/>
            <person name="Bernardo de Carvalho A."/>
            <person name="Caspi A."/>
            <person name="Castrezana S."/>
            <person name="Celniker S.E."/>
            <person name="Chang J.L."/>
            <person name="Chapple C."/>
            <person name="Chatterji S."/>
            <person name="Chinwalla A."/>
            <person name="Civetta A."/>
            <person name="Clifton S.W."/>
            <person name="Comeron J.M."/>
            <person name="Costello J.C."/>
            <person name="Coyne J.A."/>
            <person name="Daub J."/>
            <person name="David R.G."/>
            <person name="Delcher A.L."/>
            <person name="Delehaunty K."/>
            <person name="Do C.B."/>
            <person name="Ebling H."/>
            <person name="Edwards K."/>
            <person name="Eickbush T."/>
            <person name="Evans J.D."/>
            <person name="Filipski A."/>
            <person name="Findeiss S."/>
            <person name="Freyhult E."/>
            <person name="Fulton L."/>
            <person name="Fulton R."/>
            <person name="Garcia A.C."/>
            <person name="Gardiner A."/>
            <person name="Garfield D.A."/>
            <person name="Garvin B.E."/>
            <person name="Gibson G."/>
            <person name="Gilbert D."/>
            <person name="Gnerre S."/>
            <person name="Godfrey J."/>
            <person name="Good R."/>
            <person name="Gotea V."/>
            <person name="Gravely B."/>
            <person name="Greenberg A.J."/>
            <person name="Griffiths-Jones S."/>
            <person name="Gross S."/>
            <person name="Guigo R."/>
            <person name="Gustafson E.A."/>
            <person name="Haerty W."/>
            <person name="Hahn M.W."/>
            <person name="Halligan D.L."/>
            <person name="Halpern A.L."/>
            <person name="Halter G.M."/>
            <person name="Han M.V."/>
            <person name="Heger A."/>
            <person name="Hillier L."/>
            <person name="Hinrichs A.S."/>
            <person name="Holmes I."/>
            <person name="Hoskins R.A."/>
            <person name="Hubisz M.J."/>
            <person name="Hultmark D."/>
            <person name="Huntley M.A."/>
            <person name="Jaffe D.B."/>
            <person name="Jagadeeshan S."/>
            <person name="Jeck W.R."/>
            <person name="Johnson J."/>
            <person name="Jones C.D."/>
            <person name="Jordan W.C."/>
            <person name="Karpen G.H."/>
            <person name="Kataoka E."/>
            <person name="Keightley P.D."/>
            <person name="Kheradpour P."/>
            <person name="Kirkness E.F."/>
            <person name="Koerich L.B."/>
            <person name="Kristiansen K."/>
            <person name="Kudrna D."/>
            <person name="Kulathinal R.J."/>
            <person name="Kumar S."/>
            <person name="Kwok R."/>
            <person name="Lander E."/>
            <person name="Langley C.H."/>
            <person name="Lapoint R."/>
            <person name="Lazzaro B.P."/>
            <person name="Lee S.J."/>
            <person name="Levesque L."/>
            <person name="Li R."/>
            <person name="Lin C.F."/>
            <person name="Lin M.F."/>
            <person name="Lindblad-Toh K."/>
            <person name="Llopart A."/>
            <person name="Long M."/>
            <person name="Low L."/>
            <person name="Lozovsky E."/>
            <person name="Lu J."/>
            <person name="Luo M."/>
            <person name="Machado C.A."/>
            <person name="Makalowski W."/>
            <person name="Marzo M."/>
            <person name="Matsuda M."/>
            <person name="Matzkin L."/>
            <person name="McAllister B."/>
            <person name="McBride C.S."/>
            <person name="McKernan B."/>
            <person name="McKernan K."/>
            <person name="Mendez-Lago M."/>
            <person name="Minx P."/>
            <person name="Mollenhauer M.U."/>
            <person name="Montooth K."/>
            <person name="Mount S.M."/>
            <person name="Mu X."/>
            <person name="Myers E."/>
            <person name="Negre B."/>
            <person name="Newfeld S."/>
            <person name="Nielsen R."/>
            <person name="Noor M.A."/>
            <person name="O'Grady P."/>
            <person name="Pachter L."/>
            <person name="Papaceit M."/>
            <person name="Parisi M.J."/>
            <person name="Parisi M."/>
            <person name="Parts L."/>
            <person name="Pedersen J.S."/>
            <person name="Pesole G."/>
            <person name="Phillippy A.M."/>
            <person name="Ponting C.P."/>
            <person name="Pop M."/>
            <person name="Porcelli D."/>
            <person name="Powell J.R."/>
            <person name="Prohaska S."/>
            <person name="Pruitt K."/>
            <person name="Puig M."/>
            <person name="Quesneville H."/>
            <person name="Ram K.R."/>
            <person name="Rand D."/>
            <person name="Rasmussen M.D."/>
            <person name="Reed L.K."/>
            <person name="Reenan R."/>
            <person name="Reily A."/>
            <person name="Remington K.A."/>
            <person name="Rieger T.T."/>
            <person name="Ritchie M.G."/>
            <person name="Robin C."/>
            <person name="Rogers Y.H."/>
            <person name="Rohde C."/>
            <person name="Rozas J."/>
            <person name="Rubenfield M.J."/>
            <person name="Ruiz A."/>
            <person name="Russo S."/>
            <person name="Salzberg S.L."/>
            <person name="Sanchez-Gracia A."/>
            <person name="Saranga D.J."/>
            <person name="Sato H."/>
            <person name="Schaeffer S.W."/>
            <person name="Schatz M.C."/>
            <person name="Schlenke T."/>
            <person name="Schwartz R."/>
            <person name="Segarra C."/>
            <person name="Singh R.S."/>
            <person name="Sirot L."/>
            <person name="Sirota M."/>
            <person name="Sisneros N.B."/>
            <person name="Smith C.D."/>
            <person name="Smith T.F."/>
            <person name="Spieth J."/>
            <person name="Stage D.E."/>
            <person name="Stark A."/>
            <person name="Stephan W."/>
            <person name="Strausberg R.L."/>
            <person name="Strempel S."/>
            <person name="Sturgill D."/>
            <person name="Sutton G."/>
            <person name="Sutton G.G."/>
            <person name="Tao W."/>
            <person name="Teichmann S."/>
            <person name="Tobari Y.N."/>
            <person name="Tomimura Y."/>
            <person name="Tsolas J.M."/>
            <person name="Valente V.L."/>
            <person name="Venter E."/>
            <person name="Venter J.C."/>
            <person name="Vicario S."/>
            <person name="Vieira F.G."/>
            <person name="Vilella A.J."/>
            <person name="Villasante A."/>
            <person name="Walenz B."/>
            <person name="Wang J."/>
            <person name="Wasserman M."/>
            <person name="Watts T."/>
            <person name="Wilson D."/>
            <person name="Wilson R.K."/>
            <person name="Wing R.A."/>
            <person name="Wolfner M.F."/>
            <person name="Wong A."/>
            <person name="Wong G.K."/>
            <person name="Wu C.I."/>
            <person name="Wu G."/>
            <person name="Yamamoto D."/>
            <person name="Yang H.P."/>
            <person name="Yang S.P."/>
            <person name="Yorke J.A."/>
            <person name="Yoshida K."/>
            <person name="Zdobnov E."/>
            <person name="Zhang P."/>
            <person name="Zhang Y."/>
            <person name="Zimin A.V."/>
            <person name="Baldwin J."/>
            <person name="Abdouelleil A."/>
            <person name="Abdulkadir J."/>
            <person name="Abebe A."/>
            <person name="Abera B."/>
            <person name="Abreu J."/>
            <person name="Acer S.C."/>
            <person name="Aftuck L."/>
            <person name="Alexander A."/>
            <person name="An P."/>
            <person name="Anderson E."/>
            <person name="Anderson S."/>
            <person name="Arachi H."/>
            <person name="Azer M."/>
            <person name="Bachantsang P."/>
            <person name="Barry A."/>
            <person name="Bayul T."/>
            <person name="Berlin A."/>
            <person name="Bessette D."/>
            <person name="Bloom T."/>
            <person name="Blye J."/>
            <person name="Boguslavskiy L."/>
            <person name="Bonnet C."/>
            <person name="Boukhgalter B."/>
            <person name="Bourzgui I."/>
            <person name="Brown A."/>
            <person name="Cahill P."/>
            <person name="Channer S."/>
            <person name="Cheshatsang Y."/>
            <person name="Chuda L."/>
            <person name="Citroen M."/>
            <person name="Collymore A."/>
            <person name="Cooke P."/>
            <person name="Costello M."/>
            <person name="D'Aco K."/>
            <person name="Daza R."/>
            <person name="De Haan G."/>
            <person name="DeGray S."/>
            <person name="DeMaso C."/>
            <person name="Dhargay N."/>
            <person name="Dooley K."/>
            <person name="Dooley E."/>
            <person name="Doricent M."/>
            <person name="Dorje P."/>
            <person name="Dorjee K."/>
            <person name="Dupes A."/>
            <person name="Elong R."/>
            <person name="Falk J."/>
            <person name="Farina A."/>
            <person name="Faro S."/>
            <person name="Ferguson D."/>
            <person name="Fisher S."/>
            <person name="Foley C.D."/>
            <person name="Franke A."/>
            <person name="Friedrich D."/>
            <person name="Gadbois L."/>
            <person name="Gearin G."/>
            <person name="Gearin C.R."/>
            <person name="Giannoukos G."/>
            <person name="Goode T."/>
            <person name="Graham J."/>
            <person name="Grandbois E."/>
            <person name="Grewal S."/>
            <person name="Gyaltsen K."/>
            <person name="Hafez N."/>
            <person name="Hagos B."/>
            <person name="Hall J."/>
            <person name="Henson C."/>
            <person name="Hollinger A."/>
            <person name="Honan T."/>
            <person name="Huard M.D."/>
            <person name="Hughes L."/>
            <person name="Hurhula B."/>
            <person name="Husby M.E."/>
            <person name="Kamat A."/>
            <person name="Kanga B."/>
            <person name="Kashin S."/>
            <person name="Khazanovich D."/>
            <person name="Kisner P."/>
            <person name="Lance K."/>
            <person name="Lara M."/>
            <person name="Lee W."/>
            <person name="Lennon N."/>
            <person name="Letendre F."/>
            <person name="LeVine R."/>
            <person name="Lipovsky A."/>
            <person name="Liu X."/>
            <person name="Liu J."/>
            <person name="Liu S."/>
            <person name="Lokyitsang T."/>
            <person name="Lokyitsang Y."/>
            <person name="Lubonja R."/>
            <person name="Lui A."/>
            <person name="MacDonald P."/>
            <person name="Magnisalis V."/>
            <person name="Maru K."/>
            <person name="Matthews C."/>
            <person name="McCusker W."/>
            <person name="McDonough S."/>
            <person name="Mehta T."/>
            <person name="Meldrim J."/>
            <person name="Meneus L."/>
            <person name="Mihai O."/>
            <person name="Mihalev A."/>
            <person name="Mihova T."/>
            <person name="Mittelman R."/>
            <person name="Mlenga V."/>
            <person name="Montmayeur A."/>
            <person name="Mulrain L."/>
            <person name="Navidi A."/>
            <person name="Naylor J."/>
            <person name="Negash T."/>
            <person name="Nguyen T."/>
            <person name="Nguyen N."/>
            <person name="Nicol R."/>
            <person name="Norbu C."/>
            <person name="Norbu N."/>
            <person name="Novod N."/>
            <person name="O'Neill B."/>
            <person name="Osman S."/>
            <person name="Markiewicz E."/>
            <person name="Oyono O.L."/>
            <person name="Patti C."/>
            <person name="Phunkhang P."/>
            <person name="Pierre F."/>
            <person name="Priest M."/>
            <person name="Raghuraman S."/>
            <person name="Rege F."/>
            <person name="Reyes R."/>
            <person name="Rise C."/>
            <person name="Rogov P."/>
            <person name="Ross K."/>
            <person name="Ryan E."/>
            <person name="Settipalli S."/>
            <person name="Shea T."/>
            <person name="Sherpa N."/>
            <person name="Shi L."/>
            <person name="Shih D."/>
            <person name="Sparrow T."/>
            <person name="Spaulding J."/>
            <person name="Stalker J."/>
            <person name="Stange-Thomann N."/>
            <person name="Stavropoulos S."/>
            <person name="Stone C."/>
            <person name="Strader C."/>
            <person name="Tesfaye S."/>
            <person name="Thomson T."/>
            <person name="Thoulutsang Y."/>
            <person name="Thoulutsang D."/>
            <person name="Topham K."/>
            <person name="Topping I."/>
            <person name="Tsamla T."/>
            <person name="Vassiliev H."/>
            <person name="Vo A."/>
            <person name="Wangchuk T."/>
            <person name="Wangdi T."/>
            <person name="Weiand M."/>
            <person name="Wilkinson J."/>
            <person name="Wilson A."/>
            <person name="Yadav S."/>
            <person name="Young G."/>
            <person name="Yu Q."/>
            <person name="Zembek L."/>
            <person name="Zhong D."/>
            <person name="Zimmer A."/>
            <person name="Zwirko Z."/>
            <person name="Jaffe D.B."/>
            <person name="Alvarez P."/>
            <person name="Brockman W."/>
            <person name="Butler J."/>
            <person name="Chin C."/>
            <person name="Gnerre S."/>
            <person name="Grabherr M."/>
            <person name="Kleber M."/>
            <person name="Mauceli E."/>
            <person name="MacCallum I."/>
        </authorList>
    </citation>
    <scope>NUCLEOTIDE SEQUENCE [LARGE SCALE GENOMIC DNA]</scope>
    <source>
        <strain evidence="3">Tai18E2 / Tucson 14021-0261.01</strain>
    </source>
</reference>
<gene>
    <name evidence="2" type="primary">Dyak\GE11988</name>
    <name evidence="2" type="synonym">dyak_GLEANR_12279</name>
    <name evidence="2" type="synonym">GE11988</name>
    <name evidence="2" type="ORF">Dyak_GE11988</name>
</gene>
<keyword evidence="3" id="KW-1185">Reference proteome</keyword>
<name>B4P4B4_DROYA</name>
<dbReference type="OMA" id="SHAFKNG"/>
<dbReference type="HOGENOM" id="CLU_115081_1_0_1"/>
<keyword evidence="1" id="KW-0732">Signal</keyword>
<evidence type="ECO:0000256" key="1">
    <source>
        <dbReference type="SAM" id="SignalP"/>
    </source>
</evidence>